<dbReference type="InterPro" id="IPR027417">
    <property type="entry name" value="P-loop_NTPase"/>
</dbReference>
<dbReference type="GO" id="GO:0090374">
    <property type="term" value="P:oligopeptide export from mitochondrion"/>
    <property type="evidence" value="ECO:0007669"/>
    <property type="project" value="TreeGrafter"/>
</dbReference>
<dbReference type="GO" id="GO:0005743">
    <property type="term" value="C:mitochondrial inner membrane"/>
    <property type="evidence" value="ECO:0007669"/>
    <property type="project" value="TreeGrafter"/>
</dbReference>
<sequence length="196" mass="21926">MDGHDVRRYRQKSLRQKLGYAPQQAVLFTGTVRTNVTYGGTGDAADEAVTKALEIAQAYEFVSKMQDGMDGAVTRGGTNLSGGQKQRISVARAVYRHPEIYIFDDTFSALDYKTDRALRAALKERTEGITTFIVAQRIGTIREADKILVLDDGKIVGSGTHRELLENCDVYREIAHTQLSEEELQEWQKTPIPSDR</sequence>
<dbReference type="InterPro" id="IPR003439">
    <property type="entry name" value="ABC_transporter-like_ATP-bd"/>
</dbReference>
<organism evidence="2">
    <name type="scientific">bioreactor metagenome</name>
    <dbReference type="NCBI Taxonomy" id="1076179"/>
    <lineage>
        <taxon>unclassified sequences</taxon>
        <taxon>metagenomes</taxon>
        <taxon>ecological metagenomes</taxon>
    </lineage>
</organism>
<keyword evidence="2" id="KW-0067">ATP-binding</keyword>
<dbReference type="GO" id="GO:0015421">
    <property type="term" value="F:ABC-type oligopeptide transporter activity"/>
    <property type="evidence" value="ECO:0007669"/>
    <property type="project" value="TreeGrafter"/>
</dbReference>
<dbReference type="GO" id="GO:0016887">
    <property type="term" value="F:ATP hydrolysis activity"/>
    <property type="evidence" value="ECO:0007669"/>
    <property type="project" value="InterPro"/>
</dbReference>
<dbReference type="InterPro" id="IPR017871">
    <property type="entry name" value="ABC_transporter-like_CS"/>
</dbReference>
<dbReference type="EMBL" id="VSSQ01102351">
    <property type="protein sequence ID" value="MPN43755.1"/>
    <property type="molecule type" value="Genomic_DNA"/>
</dbReference>
<dbReference type="AlphaFoldDB" id="A0A645HXJ4"/>
<protein>
    <submittedName>
        <fullName evidence="2">Putative ABC transporter ATP-binding protein</fullName>
    </submittedName>
</protein>
<gene>
    <name evidence="2" type="ORF">SDC9_191315</name>
</gene>
<dbReference type="SUPFAM" id="SSF52540">
    <property type="entry name" value="P-loop containing nucleoside triphosphate hydrolases"/>
    <property type="match status" value="1"/>
</dbReference>
<dbReference type="PANTHER" id="PTHR43394:SF1">
    <property type="entry name" value="ATP-BINDING CASSETTE SUB-FAMILY B MEMBER 10, MITOCHONDRIAL"/>
    <property type="match status" value="1"/>
</dbReference>
<dbReference type="Pfam" id="PF00005">
    <property type="entry name" value="ABC_tran"/>
    <property type="match status" value="1"/>
</dbReference>
<accession>A0A645HXJ4</accession>
<evidence type="ECO:0000313" key="2">
    <source>
        <dbReference type="EMBL" id="MPN43755.1"/>
    </source>
</evidence>
<comment type="caution">
    <text evidence="2">The sequence shown here is derived from an EMBL/GenBank/DDBJ whole genome shotgun (WGS) entry which is preliminary data.</text>
</comment>
<name>A0A645HXJ4_9ZZZZ</name>
<dbReference type="PROSITE" id="PS50893">
    <property type="entry name" value="ABC_TRANSPORTER_2"/>
    <property type="match status" value="1"/>
</dbReference>
<evidence type="ECO:0000259" key="1">
    <source>
        <dbReference type="PROSITE" id="PS50893"/>
    </source>
</evidence>
<proteinExistence type="predicted"/>
<keyword evidence="2" id="KW-0547">Nucleotide-binding</keyword>
<dbReference type="GO" id="GO:0005524">
    <property type="term" value="F:ATP binding"/>
    <property type="evidence" value="ECO:0007669"/>
    <property type="project" value="UniProtKB-KW"/>
</dbReference>
<dbReference type="InterPro" id="IPR039421">
    <property type="entry name" value="Type_1_exporter"/>
</dbReference>
<reference evidence="2" key="1">
    <citation type="submission" date="2019-08" db="EMBL/GenBank/DDBJ databases">
        <authorList>
            <person name="Kucharzyk K."/>
            <person name="Murdoch R.W."/>
            <person name="Higgins S."/>
            <person name="Loffler F."/>
        </authorList>
    </citation>
    <scope>NUCLEOTIDE SEQUENCE</scope>
</reference>
<dbReference type="Gene3D" id="3.40.50.300">
    <property type="entry name" value="P-loop containing nucleotide triphosphate hydrolases"/>
    <property type="match status" value="1"/>
</dbReference>
<dbReference type="PROSITE" id="PS00211">
    <property type="entry name" value="ABC_TRANSPORTER_1"/>
    <property type="match status" value="1"/>
</dbReference>
<dbReference type="PANTHER" id="PTHR43394">
    <property type="entry name" value="ATP-DEPENDENT PERMEASE MDL1, MITOCHONDRIAL"/>
    <property type="match status" value="1"/>
</dbReference>
<feature type="domain" description="ABC transporter" evidence="1">
    <location>
        <begin position="1"/>
        <end position="177"/>
    </location>
</feature>